<dbReference type="eggNOG" id="COG0767">
    <property type="taxonomic scope" value="Bacteria"/>
</dbReference>
<sequence>MTVASIVTKPMRAVGDFFIMALSTLWLVPRRPFARRELLLQSWFVARVSILPTLLLSIPFTVLSVFTLNVLLIEFGAADFSGSGTALGAVTQIGPIVTVLVVAGAGATAMCADLGARTIREELDAMRVLGINPLQRLVVPRVLAATVVSMMLSGVVILTGIVGGFIFSVFIQHVTPGAFVAGMTVLTGLPELFIALIKAGLFGLAASMIACYKGISVGGGPAGVGNAVNETVVYAFMSLFVINLVTTAVGVKATR</sequence>
<dbReference type="InterPro" id="IPR030802">
    <property type="entry name" value="Permease_MalE"/>
</dbReference>
<protein>
    <submittedName>
        <fullName evidence="2 3">ABC transporter permease</fullName>
    </submittedName>
</protein>
<proteinExistence type="predicted"/>
<dbReference type="HOGENOM" id="CLU_045686_2_0_11"/>
<dbReference type="PANTHER" id="PTHR30188:SF4">
    <property type="entry name" value="PROTEIN TRIGALACTOSYLDIACYLGLYCEROL 1, CHLOROPLASTIC"/>
    <property type="match status" value="1"/>
</dbReference>
<evidence type="ECO:0000313" key="4">
    <source>
        <dbReference type="Proteomes" id="UP000193710"/>
    </source>
</evidence>
<evidence type="ECO:0000256" key="1">
    <source>
        <dbReference type="SAM" id="Phobius"/>
    </source>
</evidence>
<dbReference type="GO" id="GO:0005548">
    <property type="term" value="F:phospholipid transporter activity"/>
    <property type="evidence" value="ECO:0007669"/>
    <property type="project" value="TreeGrafter"/>
</dbReference>
<accession>A0A024K6A2</accession>
<dbReference type="Proteomes" id="UP000193710">
    <property type="component" value="Unassembled WGS sequence"/>
</dbReference>
<keyword evidence="1" id="KW-0472">Membrane</keyword>
<feature type="transmembrane region" description="Helical" evidence="1">
    <location>
        <begin position="93"/>
        <end position="116"/>
    </location>
</feature>
<feature type="transmembrane region" description="Helical" evidence="1">
    <location>
        <begin position="137"/>
        <end position="159"/>
    </location>
</feature>
<feature type="transmembrane region" description="Helical" evidence="1">
    <location>
        <begin position="50"/>
        <end position="73"/>
    </location>
</feature>
<feature type="transmembrane region" description="Helical" evidence="1">
    <location>
        <begin position="193"/>
        <end position="212"/>
    </location>
</feature>
<dbReference type="EMBL" id="LQPY01000004">
    <property type="protein sequence ID" value="ORX07595.1"/>
    <property type="molecule type" value="Genomic_DNA"/>
</dbReference>
<name>A0A024K6A2_9MYCO</name>
<dbReference type="Pfam" id="PF02405">
    <property type="entry name" value="MlaE"/>
    <property type="match status" value="1"/>
</dbReference>
<keyword evidence="4" id="KW-1185">Reference proteome</keyword>
<dbReference type="OrthoDB" id="5243306at2"/>
<feature type="transmembrane region" description="Helical" evidence="1">
    <location>
        <begin position="12"/>
        <end position="29"/>
    </location>
</feature>
<evidence type="ECO:0000313" key="2">
    <source>
        <dbReference type="EMBL" id="CDO91580.1"/>
    </source>
</evidence>
<dbReference type="PANTHER" id="PTHR30188">
    <property type="entry name" value="ABC TRANSPORTER PERMEASE PROTEIN-RELATED"/>
    <property type="match status" value="1"/>
</dbReference>
<dbReference type="RefSeq" id="WP_036473925.1">
    <property type="nucleotide sequence ID" value="NZ_HG964447.1"/>
</dbReference>
<gene>
    <name evidence="3" type="ORF">AWC29_05300</name>
    <name evidence="2" type="ORF">BN973_05989</name>
</gene>
<keyword evidence="1" id="KW-0812">Transmembrane</keyword>
<feature type="transmembrane region" description="Helical" evidence="1">
    <location>
        <begin position="232"/>
        <end position="251"/>
    </location>
</feature>
<reference evidence="2" key="1">
    <citation type="journal article" date="2014" name="Genome Announc.">
        <title>Draft Genome Sequence of Mycobacterium triplex DSM 44626.</title>
        <authorList>
            <person name="Sassi M."/>
            <person name="Croce O."/>
            <person name="Robert C."/>
            <person name="Raoult D."/>
            <person name="Drancourt M."/>
        </authorList>
    </citation>
    <scope>NUCLEOTIDE SEQUENCE [LARGE SCALE GENOMIC DNA]</scope>
    <source>
        <strain evidence="2">DSM 44626</strain>
    </source>
</reference>
<organism evidence="2">
    <name type="scientific">Mycobacterium triplex</name>
    <dbReference type="NCBI Taxonomy" id="47839"/>
    <lineage>
        <taxon>Bacteria</taxon>
        <taxon>Bacillati</taxon>
        <taxon>Actinomycetota</taxon>
        <taxon>Actinomycetes</taxon>
        <taxon>Mycobacteriales</taxon>
        <taxon>Mycobacteriaceae</taxon>
        <taxon>Mycobacterium</taxon>
        <taxon>Mycobacterium simiae complex</taxon>
    </lineage>
</organism>
<reference evidence="2" key="2">
    <citation type="submission" date="2014-04" db="EMBL/GenBank/DDBJ databases">
        <authorList>
            <person name="Xu Y.W."/>
            <person name="Yang Q."/>
        </authorList>
    </citation>
    <scope>NUCLEOTIDE SEQUENCE</scope>
    <source>
        <strain evidence="2">DSM 44626</strain>
    </source>
</reference>
<dbReference type="EMBL" id="HG964447">
    <property type="protein sequence ID" value="CDO91580.1"/>
    <property type="molecule type" value="Genomic_DNA"/>
</dbReference>
<dbReference type="Proteomes" id="UP000028880">
    <property type="component" value="Unassembled WGS sequence"/>
</dbReference>
<dbReference type="GO" id="GO:0043190">
    <property type="term" value="C:ATP-binding cassette (ABC) transporter complex"/>
    <property type="evidence" value="ECO:0007669"/>
    <property type="project" value="InterPro"/>
</dbReference>
<keyword evidence="1" id="KW-1133">Transmembrane helix</keyword>
<reference evidence="3 4" key="3">
    <citation type="submission" date="2016-01" db="EMBL/GenBank/DDBJ databases">
        <title>The new phylogeny of the genus Mycobacterium.</title>
        <authorList>
            <person name="Tarcisio F."/>
            <person name="Conor M."/>
            <person name="Antonella G."/>
            <person name="Elisabetta G."/>
            <person name="Giulia F.S."/>
            <person name="Sara T."/>
            <person name="Anna F."/>
            <person name="Clotilde B."/>
            <person name="Roberto B."/>
            <person name="Veronica D.S."/>
            <person name="Fabio R."/>
            <person name="Monica P."/>
            <person name="Olivier J."/>
            <person name="Enrico T."/>
            <person name="Nicola S."/>
        </authorList>
    </citation>
    <scope>NUCLEOTIDE SEQUENCE [LARGE SCALE GENOMIC DNA]</scope>
    <source>
        <strain evidence="3 4">DSM 44626</strain>
    </source>
</reference>
<feature type="transmembrane region" description="Helical" evidence="1">
    <location>
        <begin position="165"/>
        <end position="186"/>
    </location>
</feature>
<dbReference type="STRING" id="47839.BN973_05989"/>
<dbReference type="AlphaFoldDB" id="A0A024K6A2"/>
<evidence type="ECO:0000313" key="3">
    <source>
        <dbReference type="EMBL" id="ORX07595.1"/>
    </source>
</evidence>